<proteinExistence type="inferred from homology"/>
<evidence type="ECO:0000256" key="2">
    <source>
        <dbReference type="ARBA" id="ARBA00022801"/>
    </source>
</evidence>
<accession>G2ZJ52</accession>
<sequence length="167" mass="18419">MPARPSSICRHPGCGRRVDVPGYCTEHKQHERQWDSTDRARARQAKRALATNSTAWRRLRESVLRDDPLCAECSRAGRVVIARLVDHIDGDATNNERSNLQGLCWPCHSAKTAREDGGFGNAKRAASPVPAAPVQTVANVGENRSNLPSEGRRRRFLATKGRGCPKV</sequence>
<dbReference type="GO" id="GO:0005829">
    <property type="term" value="C:cytosol"/>
    <property type="evidence" value="ECO:0007669"/>
    <property type="project" value="TreeGrafter"/>
</dbReference>
<evidence type="ECO:0000259" key="5">
    <source>
        <dbReference type="SMART" id="SM00507"/>
    </source>
</evidence>
<keyword evidence="2" id="KW-0378">Hydrolase</keyword>
<gene>
    <name evidence="6" type="ORF">BDB_40016</name>
</gene>
<dbReference type="PANTHER" id="PTHR41286">
    <property type="entry name" value="HNH NUCLEASE YAJD-RELATED"/>
    <property type="match status" value="1"/>
</dbReference>
<comment type="similarity">
    <text evidence="3">Belongs to the HNH nuclease family.</text>
</comment>
<dbReference type="GO" id="GO:0016787">
    <property type="term" value="F:hydrolase activity"/>
    <property type="evidence" value="ECO:0007669"/>
    <property type="project" value="UniProtKB-KW"/>
</dbReference>
<dbReference type="SMART" id="SM00507">
    <property type="entry name" value="HNHc"/>
    <property type="match status" value="1"/>
</dbReference>
<dbReference type="EMBL" id="FR854060">
    <property type="protein sequence ID" value="CCA79065.1"/>
    <property type="molecule type" value="Genomic_DNA"/>
</dbReference>
<reference evidence="6" key="1">
    <citation type="journal article" date="2011" name="PLoS ONE">
        <title>Ralstonia syzygii, the Blood Disease Bacterium and some Asian R. solanacearum strains form a single genomic species despite divergent lifestyles.</title>
        <authorList>
            <person name="Remenant B."/>
            <person name="de Cambiaire J.C."/>
            <person name="Cellier G."/>
            <person name="Jacobs J.M."/>
            <person name="Mangenot S."/>
            <person name="Barbe V."/>
            <person name="Lajus A."/>
            <person name="Vallenet D."/>
            <person name="Medigue C."/>
            <person name="Fegan M."/>
            <person name="Allen C."/>
            <person name="Prior P."/>
        </authorList>
    </citation>
    <scope>NUCLEOTIDE SEQUENCE</scope>
    <source>
        <strain evidence="6">R229</strain>
    </source>
</reference>
<dbReference type="PANTHER" id="PTHR41286:SF1">
    <property type="entry name" value="HNH NUCLEASE YAJD-RELATED"/>
    <property type="match status" value="1"/>
</dbReference>
<dbReference type="GO" id="GO:0008270">
    <property type="term" value="F:zinc ion binding"/>
    <property type="evidence" value="ECO:0007669"/>
    <property type="project" value="InterPro"/>
</dbReference>
<protein>
    <recommendedName>
        <fullName evidence="4">Putative HNH nuclease YajD</fullName>
    </recommendedName>
</protein>
<dbReference type="GO" id="GO:0003676">
    <property type="term" value="F:nucleic acid binding"/>
    <property type="evidence" value="ECO:0007669"/>
    <property type="project" value="InterPro"/>
</dbReference>
<name>G2ZJ52_9RALS</name>
<keyword evidence="1" id="KW-0540">Nuclease</keyword>
<feature type="domain" description="HNH nuclease" evidence="5">
    <location>
        <begin position="58"/>
        <end position="109"/>
    </location>
</feature>
<evidence type="ECO:0000313" key="6">
    <source>
        <dbReference type="EMBL" id="CCA79065.1"/>
    </source>
</evidence>
<dbReference type="InterPro" id="IPR002711">
    <property type="entry name" value="HNH"/>
</dbReference>
<dbReference type="CDD" id="cd00085">
    <property type="entry name" value="HNHc"/>
    <property type="match status" value="1"/>
</dbReference>
<evidence type="ECO:0000256" key="4">
    <source>
        <dbReference type="ARBA" id="ARBA00040194"/>
    </source>
</evidence>
<organism evidence="6">
    <name type="scientific">blood disease bacterium R229</name>
    <dbReference type="NCBI Taxonomy" id="741978"/>
    <lineage>
        <taxon>Bacteria</taxon>
        <taxon>Pseudomonadati</taxon>
        <taxon>Pseudomonadota</taxon>
        <taxon>Betaproteobacteria</taxon>
        <taxon>Burkholderiales</taxon>
        <taxon>Burkholderiaceae</taxon>
        <taxon>Ralstonia</taxon>
        <taxon>Ralstonia solanacearum species complex</taxon>
    </lineage>
</organism>
<evidence type="ECO:0000256" key="1">
    <source>
        <dbReference type="ARBA" id="ARBA00022722"/>
    </source>
</evidence>
<evidence type="ECO:0000256" key="3">
    <source>
        <dbReference type="ARBA" id="ARBA00038412"/>
    </source>
</evidence>
<dbReference type="Gene3D" id="1.10.30.50">
    <property type="match status" value="1"/>
</dbReference>
<reference evidence="6" key="2">
    <citation type="submission" date="2011-04" db="EMBL/GenBank/DDBJ databases">
        <authorList>
            <person name="Genoscope - CEA"/>
        </authorList>
    </citation>
    <scope>NUCLEOTIDE SEQUENCE</scope>
    <source>
        <strain evidence="6">R229</strain>
    </source>
</reference>
<dbReference type="AlphaFoldDB" id="G2ZJ52"/>
<dbReference type="Pfam" id="PF01844">
    <property type="entry name" value="HNH"/>
    <property type="match status" value="1"/>
</dbReference>
<dbReference type="InterPro" id="IPR003615">
    <property type="entry name" value="HNH_nuc"/>
</dbReference>
<dbReference type="GO" id="GO:0004519">
    <property type="term" value="F:endonuclease activity"/>
    <property type="evidence" value="ECO:0007669"/>
    <property type="project" value="InterPro"/>
</dbReference>